<dbReference type="SUPFAM" id="SSF48498">
    <property type="entry name" value="Tetracyclin repressor-like, C-terminal domain"/>
    <property type="match status" value="1"/>
</dbReference>
<dbReference type="InterPro" id="IPR036271">
    <property type="entry name" value="Tet_transcr_reg_TetR-rel_C_sf"/>
</dbReference>
<dbReference type="Proteomes" id="UP000320235">
    <property type="component" value="Unassembled WGS sequence"/>
</dbReference>
<evidence type="ECO:0000256" key="4">
    <source>
        <dbReference type="PROSITE-ProRule" id="PRU00335"/>
    </source>
</evidence>
<dbReference type="Gene3D" id="1.10.357.10">
    <property type="entry name" value="Tetracycline Repressor, domain 2"/>
    <property type="match status" value="1"/>
</dbReference>
<comment type="caution">
    <text evidence="7">The sequence shown here is derived from an EMBL/GenBank/DDBJ whole genome shotgun (WGS) entry which is preliminary data.</text>
</comment>
<keyword evidence="1" id="KW-0805">Transcription regulation</keyword>
<dbReference type="GO" id="GO:0000976">
    <property type="term" value="F:transcription cis-regulatory region binding"/>
    <property type="evidence" value="ECO:0007669"/>
    <property type="project" value="TreeGrafter"/>
</dbReference>
<evidence type="ECO:0000256" key="2">
    <source>
        <dbReference type="ARBA" id="ARBA00023125"/>
    </source>
</evidence>
<feature type="DNA-binding region" description="H-T-H motif" evidence="4">
    <location>
        <begin position="44"/>
        <end position="63"/>
    </location>
</feature>
<dbReference type="EMBL" id="VFPE01000007">
    <property type="protein sequence ID" value="TQM19830.1"/>
    <property type="molecule type" value="Genomic_DNA"/>
</dbReference>
<dbReference type="PANTHER" id="PTHR30055:SF151">
    <property type="entry name" value="TRANSCRIPTIONAL REGULATORY PROTEIN"/>
    <property type="match status" value="1"/>
</dbReference>
<name>A0A543EE00_9MICO</name>
<organism evidence="7 8">
    <name type="scientific">Microbacterium kyungheense</name>
    <dbReference type="NCBI Taxonomy" id="1263636"/>
    <lineage>
        <taxon>Bacteria</taxon>
        <taxon>Bacillati</taxon>
        <taxon>Actinomycetota</taxon>
        <taxon>Actinomycetes</taxon>
        <taxon>Micrococcales</taxon>
        <taxon>Microbacteriaceae</taxon>
        <taxon>Microbacterium</taxon>
    </lineage>
</organism>
<dbReference type="InterPro" id="IPR001647">
    <property type="entry name" value="HTH_TetR"/>
</dbReference>
<evidence type="ECO:0000256" key="3">
    <source>
        <dbReference type="ARBA" id="ARBA00023163"/>
    </source>
</evidence>
<feature type="region of interest" description="Disordered" evidence="5">
    <location>
        <begin position="178"/>
        <end position="210"/>
    </location>
</feature>
<proteinExistence type="predicted"/>
<dbReference type="GO" id="GO:0003700">
    <property type="term" value="F:DNA-binding transcription factor activity"/>
    <property type="evidence" value="ECO:0007669"/>
    <property type="project" value="TreeGrafter"/>
</dbReference>
<sequence length="248" mass="27192">MAAHENADAVDSAAARPSAARLSRELIVETALAQIDVSGVQSLSMRSLAQELGVEAMSLYRYVHGKEDLLEGVVALLMADLMPHLDADPTQHWQGYLQTSAHAIRRIAIEHPRVFPLVATRHPAAPWLRPPLRSVEAVNAFLTTLIRQGFSDRQAVDTYRSFTSFLLGQLLLESATRGAPTGPVDAPIDEGESAPSHPDAAPTDDASVLEDAPEVLRLRDMLSEDRSDEEFEVSLEALLDRLDRELTR</sequence>
<dbReference type="InterPro" id="IPR009057">
    <property type="entry name" value="Homeodomain-like_sf"/>
</dbReference>
<dbReference type="PANTHER" id="PTHR30055">
    <property type="entry name" value="HTH-TYPE TRANSCRIPTIONAL REGULATOR RUTR"/>
    <property type="match status" value="1"/>
</dbReference>
<dbReference type="SUPFAM" id="SSF46689">
    <property type="entry name" value="Homeodomain-like"/>
    <property type="match status" value="1"/>
</dbReference>
<dbReference type="InterPro" id="IPR050109">
    <property type="entry name" value="HTH-type_TetR-like_transc_reg"/>
</dbReference>
<accession>A0A543EE00</accession>
<dbReference type="AlphaFoldDB" id="A0A543EE00"/>
<dbReference type="InterPro" id="IPR004111">
    <property type="entry name" value="Repressor_TetR_C"/>
</dbReference>
<dbReference type="PROSITE" id="PS50977">
    <property type="entry name" value="HTH_TETR_2"/>
    <property type="match status" value="1"/>
</dbReference>
<protein>
    <submittedName>
        <fullName evidence="7">TetR family transcriptional regulator</fullName>
    </submittedName>
</protein>
<dbReference type="RefSeq" id="WP_185843163.1">
    <property type="nucleotide sequence ID" value="NZ_BAABLH010000004.1"/>
</dbReference>
<reference evidence="7 8" key="1">
    <citation type="submission" date="2019-06" db="EMBL/GenBank/DDBJ databases">
        <title>Sequencing the genomes of 1000 actinobacteria strains.</title>
        <authorList>
            <person name="Klenk H.-P."/>
        </authorList>
    </citation>
    <scope>NUCLEOTIDE SEQUENCE [LARGE SCALE GENOMIC DNA]</scope>
    <source>
        <strain evidence="7 8">DSM 105492</strain>
    </source>
</reference>
<keyword evidence="3" id="KW-0804">Transcription</keyword>
<feature type="domain" description="HTH tetR-type" evidence="6">
    <location>
        <begin position="21"/>
        <end position="81"/>
    </location>
</feature>
<dbReference type="GO" id="GO:0045892">
    <property type="term" value="P:negative regulation of DNA-templated transcription"/>
    <property type="evidence" value="ECO:0007669"/>
    <property type="project" value="InterPro"/>
</dbReference>
<gene>
    <name evidence="7" type="ORF">FB391_3670</name>
</gene>
<evidence type="ECO:0000256" key="1">
    <source>
        <dbReference type="ARBA" id="ARBA00023015"/>
    </source>
</evidence>
<dbReference type="Pfam" id="PF00440">
    <property type="entry name" value="TetR_N"/>
    <property type="match status" value="1"/>
</dbReference>
<keyword evidence="8" id="KW-1185">Reference proteome</keyword>
<keyword evidence="2 4" id="KW-0238">DNA-binding</keyword>
<dbReference type="Pfam" id="PF02909">
    <property type="entry name" value="TetR_C_1"/>
    <property type="match status" value="1"/>
</dbReference>
<evidence type="ECO:0000259" key="6">
    <source>
        <dbReference type="PROSITE" id="PS50977"/>
    </source>
</evidence>
<evidence type="ECO:0000313" key="7">
    <source>
        <dbReference type="EMBL" id="TQM19830.1"/>
    </source>
</evidence>
<evidence type="ECO:0000313" key="8">
    <source>
        <dbReference type="Proteomes" id="UP000320235"/>
    </source>
</evidence>
<evidence type="ECO:0000256" key="5">
    <source>
        <dbReference type="SAM" id="MobiDB-lite"/>
    </source>
</evidence>